<dbReference type="EMBL" id="JAEKNR010000234">
    <property type="protein sequence ID" value="MBJ7601096.1"/>
    <property type="molecule type" value="Genomic_DNA"/>
</dbReference>
<organism evidence="20 21">
    <name type="scientific">Candidatus Nephthysia bennettiae</name>
    <dbReference type="NCBI Taxonomy" id="3127016"/>
    <lineage>
        <taxon>Bacteria</taxon>
        <taxon>Bacillati</taxon>
        <taxon>Candidatus Dormiibacterota</taxon>
        <taxon>Candidatus Dormibacteria</taxon>
        <taxon>Candidatus Dormibacterales</taxon>
        <taxon>Candidatus Dormibacteraceae</taxon>
        <taxon>Candidatus Nephthysia</taxon>
    </lineage>
</organism>
<dbReference type="Proteomes" id="UP000612893">
    <property type="component" value="Unassembled WGS sequence"/>
</dbReference>
<evidence type="ECO:0000256" key="2">
    <source>
        <dbReference type="ARBA" id="ARBA00004651"/>
    </source>
</evidence>
<feature type="transmembrane region" description="Helical" evidence="19">
    <location>
        <begin position="190"/>
        <end position="211"/>
    </location>
</feature>
<dbReference type="AlphaFoldDB" id="A0A934KD40"/>
<feature type="transmembrane region" description="Helical" evidence="19">
    <location>
        <begin position="257"/>
        <end position="278"/>
    </location>
</feature>
<evidence type="ECO:0000256" key="13">
    <source>
        <dbReference type="ARBA" id="ARBA00022989"/>
    </source>
</evidence>
<keyword evidence="14" id="KW-0443">Lipid metabolism</keyword>
<evidence type="ECO:0000313" key="21">
    <source>
        <dbReference type="Proteomes" id="UP000612893"/>
    </source>
</evidence>
<dbReference type="Pfam" id="PF01148">
    <property type="entry name" value="CTP_transf_1"/>
    <property type="match status" value="1"/>
</dbReference>
<evidence type="ECO:0000256" key="17">
    <source>
        <dbReference type="ARBA" id="ARBA00023264"/>
    </source>
</evidence>
<dbReference type="GO" id="GO:0005886">
    <property type="term" value="C:plasma membrane"/>
    <property type="evidence" value="ECO:0007669"/>
    <property type="project" value="UniProtKB-SubCell"/>
</dbReference>
<comment type="subcellular location">
    <subcellularLocation>
        <location evidence="2">Cell membrane</location>
        <topology evidence="2">Multi-pass membrane protein</topology>
    </subcellularLocation>
</comment>
<dbReference type="GO" id="GO:0008654">
    <property type="term" value="P:phospholipid biosynthetic process"/>
    <property type="evidence" value="ECO:0007669"/>
    <property type="project" value="UniProtKB-KW"/>
</dbReference>
<comment type="caution">
    <text evidence="20">The sequence shown here is derived from an EMBL/GenBank/DDBJ whole genome shotgun (WGS) entry which is preliminary data.</text>
</comment>
<comment type="pathway">
    <text evidence="3 18">Phospholipid metabolism; CDP-diacylglycerol biosynthesis; CDP-diacylglycerol from sn-glycerol 3-phosphate: step 3/3.</text>
</comment>
<dbReference type="GO" id="GO:0004605">
    <property type="term" value="F:phosphatidate cytidylyltransferase activity"/>
    <property type="evidence" value="ECO:0007669"/>
    <property type="project" value="UniProtKB-EC"/>
</dbReference>
<feature type="transmembrane region" description="Helical" evidence="19">
    <location>
        <begin position="149"/>
        <end position="169"/>
    </location>
</feature>
<evidence type="ECO:0000256" key="18">
    <source>
        <dbReference type="RuleBase" id="RU003938"/>
    </source>
</evidence>
<evidence type="ECO:0000256" key="10">
    <source>
        <dbReference type="ARBA" id="ARBA00022679"/>
    </source>
</evidence>
<evidence type="ECO:0000256" key="5">
    <source>
        <dbReference type="ARBA" id="ARBA00010185"/>
    </source>
</evidence>
<evidence type="ECO:0000256" key="9">
    <source>
        <dbReference type="ARBA" id="ARBA00022516"/>
    </source>
</evidence>
<keyword evidence="12 18" id="KW-0548">Nucleotidyltransferase</keyword>
<name>A0A934KD40_9BACT</name>
<evidence type="ECO:0000256" key="11">
    <source>
        <dbReference type="ARBA" id="ARBA00022692"/>
    </source>
</evidence>
<feature type="transmembrane region" description="Helical" evidence="19">
    <location>
        <begin position="65"/>
        <end position="85"/>
    </location>
</feature>
<keyword evidence="8" id="KW-1003">Cell membrane</keyword>
<evidence type="ECO:0000256" key="6">
    <source>
        <dbReference type="ARBA" id="ARBA00012487"/>
    </source>
</evidence>
<dbReference type="PANTHER" id="PTHR46382">
    <property type="entry name" value="PHOSPHATIDATE CYTIDYLYLTRANSFERASE"/>
    <property type="match status" value="1"/>
</dbReference>
<dbReference type="PANTHER" id="PTHR46382:SF1">
    <property type="entry name" value="PHOSPHATIDATE CYTIDYLYLTRANSFERASE"/>
    <property type="match status" value="1"/>
</dbReference>
<evidence type="ECO:0000256" key="14">
    <source>
        <dbReference type="ARBA" id="ARBA00023098"/>
    </source>
</evidence>
<dbReference type="PROSITE" id="PS01315">
    <property type="entry name" value="CDS"/>
    <property type="match status" value="1"/>
</dbReference>
<feature type="transmembrane region" description="Helical" evidence="19">
    <location>
        <begin position="116"/>
        <end position="137"/>
    </location>
</feature>
<keyword evidence="17" id="KW-1208">Phospholipid metabolism</keyword>
<evidence type="ECO:0000256" key="3">
    <source>
        <dbReference type="ARBA" id="ARBA00005119"/>
    </source>
</evidence>
<accession>A0A934KD40</accession>
<keyword evidence="10 18" id="KW-0808">Transferase</keyword>
<feature type="transmembrane region" description="Helical" evidence="19">
    <location>
        <begin position="91"/>
        <end position="109"/>
    </location>
</feature>
<gene>
    <name evidence="20" type="ORF">JF922_23865</name>
</gene>
<evidence type="ECO:0000256" key="7">
    <source>
        <dbReference type="ARBA" id="ARBA00019373"/>
    </source>
</evidence>
<keyword evidence="15 19" id="KW-0472">Membrane</keyword>
<keyword evidence="13 19" id="KW-1133">Transmembrane helix</keyword>
<keyword evidence="11 18" id="KW-0812">Transmembrane</keyword>
<keyword evidence="21" id="KW-1185">Reference proteome</keyword>
<sequence>MTAHAAPRLGVRLSPLMVRVVSGLLLLLAVIGLMLLGLWGIWIIVAALMGLALWEFRRLSEGMGFRAPSWLLFPLAFYLAFSGTLLQAVPLELVLALALIIGLTVFLFLPGRREGLGRWAMGLAGAIYLGLPMNYYLLLYTRATPGRGLIWLLLTILTAVASDAAALLVGQRLGRHPFFAAISPKKTVEGALGGIVLCVPVMLVGGVFFLGLKPWQAAIFGLLVGVSAELGDLVESQMKRLAGVKDSSHLIPGHGGVLDRLDSLLFPPIVVYLVAYYLHLL</sequence>
<comment type="similarity">
    <text evidence="5 18">Belongs to the CDS family.</text>
</comment>
<protein>
    <recommendedName>
        <fullName evidence="7 18">Phosphatidate cytidylyltransferase</fullName>
        <ecNumber evidence="6 18">2.7.7.41</ecNumber>
    </recommendedName>
</protein>
<dbReference type="EC" id="2.7.7.41" evidence="6 18"/>
<reference evidence="20" key="1">
    <citation type="submission" date="2020-10" db="EMBL/GenBank/DDBJ databases">
        <title>Ca. Dormibacterota MAGs.</title>
        <authorList>
            <person name="Montgomery K."/>
        </authorList>
    </citation>
    <scope>NUCLEOTIDE SEQUENCE [LARGE SCALE GENOMIC DNA]</scope>
    <source>
        <strain evidence="20">SC8812_S17_10</strain>
    </source>
</reference>
<evidence type="ECO:0000256" key="12">
    <source>
        <dbReference type="ARBA" id="ARBA00022695"/>
    </source>
</evidence>
<evidence type="ECO:0000256" key="8">
    <source>
        <dbReference type="ARBA" id="ARBA00022475"/>
    </source>
</evidence>
<dbReference type="InterPro" id="IPR000374">
    <property type="entry name" value="PC_trans"/>
</dbReference>
<evidence type="ECO:0000256" key="1">
    <source>
        <dbReference type="ARBA" id="ARBA00001698"/>
    </source>
</evidence>
<evidence type="ECO:0000313" key="20">
    <source>
        <dbReference type="EMBL" id="MBJ7601096.1"/>
    </source>
</evidence>
<dbReference type="RefSeq" id="WP_338205176.1">
    <property type="nucleotide sequence ID" value="NZ_JAEKNR010000234.1"/>
</dbReference>
<feature type="transmembrane region" description="Helical" evidence="19">
    <location>
        <begin position="20"/>
        <end position="53"/>
    </location>
</feature>
<evidence type="ECO:0000256" key="15">
    <source>
        <dbReference type="ARBA" id="ARBA00023136"/>
    </source>
</evidence>
<evidence type="ECO:0000256" key="4">
    <source>
        <dbReference type="ARBA" id="ARBA00005189"/>
    </source>
</evidence>
<comment type="catalytic activity">
    <reaction evidence="1 18">
        <text>a 1,2-diacyl-sn-glycero-3-phosphate + CTP + H(+) = a CDP-1,2-diacyl-sn-glycerol + diphosphate</text>
        <dbReference type="Rhea" id="RHEA:16229"/>
        <dbReference type="ChEBI" id="CHEBI:15378"/>
        <dbReference type="ChEBI" id="CHEBI:33019"/>
        <dbReference type="ChEBI" id="CHEBI:37563"/>
        <dbReference type="ChEBI" id="CHEBI:58332"/>
        <dbReference type="ChEBI" id="CHEBI:58608"/>
        <dbReference type="EC" id="2.7.7.41"/>
    </reaction>
</comment>
<keyword evidence="9" id="KW-0444">Lipid biosynthesis</keyword>
<keyword evidence="16" id="KW-0594">Phospholipid biosynthesis</keyword>
<evidence type="ECO:0000256" key="19">
    <source>
        <dbReference type="SAM" id="Phobius"/>
    </source>
</evidence>
<comment type="pathway">
    <text evidence="4">Lipid metabolism.</text>
</comment>
<evidence type="ECO:0000256" key="16">
    <source>
        <dbReference type="ARBA" id="ARBA00023209"/>
    </source>
</evidence>
<proteinExistence type="inferred from homology"/>